<proteinExistence type="predicted"/>
<name>A0A0C3E283_OIDMZ</name>
<dbReference type="CDD" id="cd00067">
    <property type="entry name" value="GAL4"/>
    <property type="match status" value="1"/>
</dbReference>
<dbReference type="InterPro" id="IPR001138">
    <property type="entry name" value="Zn2Cys6_DnaBD"/>
</dbReference>
<reference evidence="7" key="2">
    <citation type="submission" date="2015-01" db="EMBL/GenBank/DDBJ databases">
        <title>Evolutionary Origins and Diversification of the Mycorrhizal Mutualists.</title>
        <authorList>
            <consortium name="DOE Joint Genome Institute"/>
            <consortium name="Mycorrhizal Genomics Consortium"/>
            <person name="Kohler A."/>
            <person name="Kuo A."/>
            <person name="Nagy L.G."/>
            <person name="Floudas D."/>
            <person name="Copeland A."/>
            <person name="Barry K.W."/>
            <person name="Cichocki N."/>
            <person name="Veneault-Fourrey C."/>
            <person name="LaButti K."/>
            <person name="Lindquist E.A."/>
            <person name="Lipzen A."/>
            <person name="Lundell T."/>
            <person name="Morin E."/>
            <person name="Murat C."/>
            <person name="Riley R."/>
            <person name="Ohm R."/>
            <person name="Sun H."/>
            <person name="Tunlid A."/>
            <person name="Henrissat B."/>
            <person name="Grigoriev I.V."/>
            <person name="Hibbett D.S."/>
            <person name="Martin F."/>
        </authorList>
    </citation>
    <scope>NUCLEOTIDE SEQUENCE [LARGE SCALE GENOMIC DNA]</scope>
    <source>
        <strain evidence="7">Zn</strain>
    </source>
</reference>
<gene>
    <name evidence="6" type="ORF">OIDMADRAFT_100216</name>
</gene>
<keyword evidence="2" id="KW-0479">Metal-binding</keyword>
<dbReference type="EMBL" id="KN832870">
    <property type="protein sequence ID" value="KIN08443.1"/>
    <property type="molecule type" value="Genomic_DNA"/>
</dbReference>
<dbReference type="InterPro" id="IPR050613">
    <property type="entry name" value="Sec_Metabolite_Reg"/>
</dbReference>
<dbReference type="HOGENOM" id="CLU_013296_1_1_1"/>
<evidence type="ECO:0000256" key="2">
    <source>
        <dbReference type="ARBA" id="ARBA00022723"/>
    </source>
</evidence>
<feature type="domain" description="Zn(2)-C6 fungal-type" evidence="5">
    <location>
        <begin position="20"/>
        <end position="52"/>
    </location>
</feature>
<dbReference type="GO" id="GO:0008270">
    <property type="term" value="F:zinc ion binding"/>
    <property type="evidence" value="ECO:0007669"/>
    <property type="project" value="InterPro"/>
</dbReference>
<evidence type="ECO:0000313" key="6">
    <source>
        <dbReference type="EMBL" id="KIN08443.1"/>
    </source>
</evidence>
<dbReference type="Pfam" id="PF04082">
    <property type="entry name" value="Fungal_trans"/>
    <property type="match status" value="1"/>
</dbReference>
<dbReference type="InterPro" id="IPR007219">
    <property type="entry name" value="XnlR_reg_dom"/>
</dbReference>
<dbReference type="OrthoDB" id="4898680at2759"/>
<dbReference type="SMART" id="SM00066">
    <property type="entry name" value="GAL4"/>
    <property type="match status" value="1"/>
</dbReference>
<dbReference type="Gene3D" id="4.10.240.10">
    <property type="entry name" value="Zn(2)-C6 fungal-type DNA-binding domain"/>
    <property type="match status" value="1"/>
</dbReference>
<protein>
    <recommendedName>
        <fullName evidence="5">Zn(2)-C6 fungal-type domain-containing protein</fullName>
    </recommendedName>
</protein>
<dbReference type="PROSITE" id="PS50048">
    <property type="entry name" value="ZN2_CY6_FUNGAL_2"/>
    <property type="match status" value="1"/>
</dbReference>
<dbReference type="InterPro" id="IPR036864">
    <property type="entry name" value="Zn2-C6_fun-type_DNA-bd_sf"/>
</dbReference>
<comment type="subcellular location">
    <subcellularLocation>
        <location evidence="1">Nucleus</location>
    </subcellularLocation>
</comment>
<dbReference type="SUPFAM" id="SSF57701">
    <property type="entry name" value="Zn2/Cys6 DNA-binding domain"/>
    <property type="match status" value="1"/>
</dbReference>
<evidence type="ECO:0000256" key="3">
    <source>
        <dbReference type="ARBA" id="ARBA00023242"/>
    </source>
</evidence>
<evidence type="ECO:0000259" key="5">
    <source>
        <dbReference type="PROSITE" id="PS50048"/>
    </source>
</evidence>
<evidence type="ECO:0000256" key="1">
    <source>
        <dbReference type="ARBA" id="ARBA00004123"/>
    </source>
</evidence>
<sequence>MSTGGAGGGLPRRRNGKQQACEPCRKAKIACDHTLPICDRCRRRKVAAKCVYVDAPMTRSPADGRKASIIHIPLTPTTGSSVSPKVPISTPDPKPKAGPFIKSGGFFGPTSFSAVFLENRENLGNDDIQISNDSGPYPAPDESLQSQTFFMLASNEYRSPPRVALGAKVLRAFPDQHTCKFLLEWYFANTHECAFHKPSVMAVASSIWATLGKYLKEPRRVSDLEQASAMLCKNAEMALPEFDDYDSWLASFCGENLRWEVVGMVFGAMTSATLALPERDAFFCTQRGQRTNRKYFAMEMKDCVQTCITLSNYMDLINMQMVSLLTKNLILQTVLSGDTSLLVWRQLGDLVSATTALGLHRDLDVAGPISFVSELRRRVFAIVFNIDKGSSLLTGRPPALSYRYCRFRLPLDISEEVMMEGGEALRRAVENLDEDGWNTEGKLYPNTTTRAHSKLASVLNEILELYLGDVGDDTNERIKYLMNKVEKTYASLPSFVHWDSELISSSEVSDQSIFRRLSLRLQMLEHRLLLERLAYKQGLQDGQSMVNCAREMLELTVLIWVQRDRFVEHHHDYDWMLMCWGVPSSGVLCVELLKQMKAPPGKIHLPCVPRAEVVQNLSLLIGFLEWVRPAAGNYKLCGRMRLVIKRILTRILNPMTQPQSMASSQESNAPNAGPLPQQMFEPASMMEPFDSSMFAAGSFDDSLENLDWLNEIDWSRGPWIDLGGSGGQDFAAARWN</sequence>
<organism evidence="6 7">
    <name type="scientific">Oidiodendron maius (strain Zn)</name>
    <dbReference type="NCBI Taxonomy" id="913774"/>
    <lineage>
        <taxon>Eukaryota</taxon>
        <taxon>Fungi</taxon>
        <taxon>Dikarya</taxon>
        <taxon>Ascomycota</taxon>
        <taxon>Pezizomycotina</taxon>
        <taxon>Leotiomycetes</taxon>
        <taxon>Leotiomycetes incertae sedis</taxon>
        <taxon>Myxotrichaceae</taxon>
        <taxon>Oidiodendron</taxon>
    </lineage>
</organism>
<keyword evidence="3" id="KW-0539">Nucleus</keyword>
<accession>A0A0C3E283</accession>
<evidence type="ECO:0000313" key="7">
    <source>
        <dbReference type="Proteomes" id="UP000054321"/>
    </source>
</evidence>
<dbReference type="SMART" id="SM00906">
    <property type="entry name" value="Fungal_trans"/>
    <property type="match status" value="1"/>
</dbReference>
<reference evidence="6 7" key="1">
    <citation type="submission" date="2014-04" db="EMBL/GenBank/DDBJ databases">
        <authorList>
            <consortium name="DOE Joint Genome Institute"/>
            <person name="Kuo A."/>
            <person name="Martino E."/>
            <person name="Perotto S."/>
            <person name="Kohler A."/>
            <person name="Nagy L.G."/>
            <person name="Floudas D."/>
            <person name="Copeland A."/>
            <person name="Barry K.W."/>
            <person name="Cichocki N."/>
            <person name="Veneault-Fourrey C."/>
            <person name="LaButti K."/>
            <person name="Lindquist E.A."/>
            <person name="Lipzen A."/>
            <person name="Lundell T."/>
            <person name="Morin E."/>
            <person name="Murat C."/>
            <person name="Sun H."/>
            <person name="Tunlid A."/>
            <person name="Henrissat B."/>
            <person name="Grigoriev I.V."/>
            <person name="Hibbett D.S."/>
            <person name="Martin F."/>
            <person name="Nordberg H.P."/>
            <person name="Cantor M.N."/>
            <person name="Hua S.X."/>
        </authorList>
    </citation>
    <scope>NUCLEOTIDE SEQUENCE [LARGE SCALE GENOMIC DNA]</scope>
    <source>
        <strain evidence="6 7">Zn</strain>
    </source>
</reference>
<dbReference type="PROSITE" id="PS00463">
    <property type="entry name" value="ZN2_CY6_FUNGAL_1"/>
    <property type="match status" value="1"/>
</dbReference>
<dbReference type="STRING" id="913774.A0A0C3E283"/>
<feature type="region of interest" description="Disordered" evidence="4">
    <location>
        <begin position="658"/>
        <end position="679"/>
    </location>
</feature>
<dbReference type="GO" id="GO:0006351">
    <property type="term" value="P:DNA-templated transcription"/>
    <property type="evidence" value="ECO:0007669"/>
    <property type="project" value="InterPro"/>
</dbReference>
<dbReference type="GO" id="GO:0005634">
    <property type="term" value="C:nucleus"/>
    <property type="evidence" value="ECO:0007669"/>
    <property type="project" value="UniProtKB-SubCell"/>
</dbReference>
<dbReference type="GO" id="GO:0000981">
    <property type="term" value="F:DNA-binding transcription factor activity, RNA polymerase II-specific"/>
    <property type="evidence" value="ECO:0007669"/>
    <property type="project" value="InterPro"/>
</dbReference>
<dbReference type="CDD" id="cd12148">
    <property type="entry name" value="fungal_TF_MHR"/>
    <property type="match status" value="1"/>
</dbReference>
<feature type="compositionally biased region" description="Polar residues" evidence="4">
    <location>
        <begin position="658"/>
        <end position="670"/>
    </location>
</feature>
<keyword evidence="7" id="KW-1185">Reference proteome</keyword>
<dbReference type="PANTHER" id="PTHR31001">
    <property type="entry name" value="UNCHARACTERIZED TRANSCRIPTIONAL REGULATORY PROTEIN"/>
    <property type="match status" value="1"/>
</dbReference>
<dbReference type="PANTHER" id="PTHR31001:SF40">
    <property type="entry name" value="ZN(II)2CYS6 TRANSCRIPTION FACTOR (EUROFUNG)"/>
    <property type="match status" value="1"/>
</dbReference>
<dbReference type="GO" id="GO:0003677">
    <property type="term" value="F:DNA binding"/>
    <property type="evidence" value="ECO:0007669"/>
    <property type="project" value="InterPro"/>
</dbReference>
<dbReference type="AlphaFoldDB" id="A0A0C3E283"/>
<dbReference type="Proteomes" id="UP000054321">
    <property type="component" value="Unassembled WGS sequence"/>
</dbReference>
<dbReference type="Pfam" id="PF00172">
    <property type="entry name" value="Zn_clus"/>
    <property type="match status" value="1"/>
</dbReference>
<dbReference type="InParanoid" id="A0A0C3E283"/>
<evidence type="ECO:0000256" key="4">
    <source>
        <dbReference type="SAM" id="MobiDB-lite"/>
    </source>
</evidence>